<sequence>MKKIVSVLIGIILISFGIGFLTLKLPKDNLDNGFNLEFGDKNYLININSNKTNVGKKTGNYVNIDEKDTVSINGVQEIEIDADIATINIIPKDTDDISLHYHGRISPHIKTNFKTRISGKKLIVQAKAKNLKSNFNLSTKADLYLDIIVPLSYSNNLNLVANLGAIKIEDLGLNKLYIKGELGDIDISNIALNELEAKSSLGKISIDNISSSKNKLSTDLGAIEAKNIEGPLEAKTNLGSIDLEYDKIDWDIKAESDSGSIKILLPSDSNFHIDASTDLGNIKNNYPLDISEKSDTKLKGKVGNGKNNITLSVSLGSININSK</sequence>
<accession>M1YQK1</accession>
<proteinExistence type="predicted"/>
<dbReference type="Proteomes" id="UP000245423">
    <property type="component" value="Chromosome 1"/>
</dbReference>
<evidence type="ECO:0000259" key="1">
    <source>
        <dbReference type="Pfam" id="PF13349"/>
    </source>
</evidence>
<protein>
    <recommendedName>
        <fullName evidence="1">DUF4097 domain-containing protein</fullName>
    </recommendedName>
</protein>
<evidence type="ECO:0000313" key="3">
    <source>
        <dbReference type="Proteomes" id="UP000245423"/>
    </source>
</evidence>
<dbReference type="InterPro" id="IPR025164">
    <property type="entry name" value="Toastrack_DUF4097"/>
</dbReference>
<name>M1YQK1_9FIRM</name>
<dbReference type="HOGENOM" id="CLU_070512_1_0_9"/>
<evidence type="ECO:0000313" key="2">
    <source>
        <dbReference type="EMBL" id="SHD75834.1"/>
    </source>
</evidence>
<dbReference type="RefSeq" id="WP_005582389.1">
    <property type="nucleotide sequence ID" value="NZ_LT669839.1"/>
</dbReference>
<dbReference type="PANTHER" id="PTHR34094:SF1">
    <property type="entry name" value="PROTEIN FAM185A"/>
    <property type="match status" value="1"/>
</dbReference>
<dbReference type="EMBL" id="LT669839">
    <property type="protein sequence ID" value="SHD75834.1"/>
    <property type="molecule type" value="Genomic_DNA"/>
</dbReference>
<reference evidence="2 3" key="1">
    <citation type="submission" date="2016-11" db="EMBL/GenBank/DDBJ databases">
        <authorList>
            <person name="Manzoor S."/>
        </authorList>
    </citation>
    <scope>NUCLEOTIDE SEQUENCE [LARGE SCALE GENOMIC DNA]</scope>
    <source>
        <strain evidence="2">Clostridium ultunense strain Esp</strain>
    </source>
</reference>
<dbReference type="OrthoDB" id="2264514at2"/>
<organism evidence="2 3">
    <name type="scientific">[Clostridium] ultunense Esp</name>
    <dbReference type="NCBI Taxonomy" id="1288971"/>
    <lineage>
        <taxon>Bacteria</taxon>
        <taxon>Bacillati</taxon>
        <taxon>Bacillota</taxon>
        <taxon>Tissierellia</taxon>
        <taxon>Tissierellales</taxon>
        <taxon>Tepidimicrobiaceae</taxon>
        <taxon>Schnuerera</taxon>
    </lineage>
</organism>
<feature type="domain" description="DUF4097" evidence="1">
    <location>
        <begin position="75"/>
        <end position="320"/>
    </location>
</feature>
<keyword evidence="3" id="KW-1185">Reference proteome</keyword>
<gene>
    <name evidence="2" type="ORF">CUESP1_0445</name>
</gene>
<dbReference type="Pfam" id="PF13349">
    <property type="entry name" value="DUF4097"/>
    <property type="match status" value="1"/>
</dbReference>
<dbReference type="PANTHER" id="PTHR34094">
    <property type="match status" value="1"/>
</dbReference>
<dbReference type="AlphaFoldDB" id="M1YQK1"/>